<protein>
    <submittedName>
        <fullName evidence="2">Uncharacterized protein</fullName>
    </submittedName>
</protein>
<feature type="compositionally biased region" description="Basic and acidic residues" evidence="1">
    <location>
        <begin position="80"/>
        <end position="98"/>
    </location>
</feature>
<gene>
    <name evidence="2" type="ORF">BOTCAL_0544g00100</name>
</gene>
<name>A0A4Y8CK89_9HELO</name>
<dbReference type="Proteomes" id="UP000297299">
    <property type="component" value="Unassembled WGS sequence"/>
</dbReference>
<feature type="compositionally biased region" description="Basic and acidic residues" evidence="1">
    <location>
        <begin position="45"/>
        <end position="68"/>
    </location>
</feature>
<dbReference type="OrthoDB" id="10460200at2759"/>
<dbReference type="EMBL" id="PHWZ01000542">
    <property type="protein sequence ID" value="TEY36666.1"/>
    <property type="molecule type" value="Genomic_DNA"/>
</dbReference>
<proteinExistence type="predicted"/>
<feature type="compositionally biased region" description="Basic and acidic residues" evidence="1">
    <location>
        <begin position="1"/>
        <end position="37"/>
    </location>
</feature>
<keyword evidence="3" id="KW-1185">Reference proteome</keyword>
<evidence type="ECO:0000256" key="1">
    <source>
        <dbReference type="SAM" id="MobiDB-lite"/>
    </source>
</evidence>
<dbReference type="AlphaFoldDB" id="A0A4Y8CK89"/>
<evidence type="ECO:0000313" key="3">
    <source>
        <dbReference type="Proteomes" id="UP000297299"/>
    </source>
</evidence>
<organism evidence="2 3">
    <name type="scientific">Botryotinia calthae</name>
    <dbReference type="NCBI Taxonomy" id="38488"/>
    <lineage>
        <taxon>Eukaryota</taxon>
        <taxon>Fungi</taxon>
        <taxon>Dikarya</taxon>
        <taxon>Ascomycota</taxon>
        <taxon>Pezizomycotina</taxon>
        <taxon>Leotiomycetes</taxon>
        <taxon>Helotiales</taxon>
        <taxon>Sclerotiniaceae</taxon>
        <taxon>Botryotinia</taxon>
    </lineage>
</organism>
<reference evidence="2 3" key="1">
    <citation type="submission" date="2017-11" db="EMBL/GenBank/DDBJ databases">
        <title>Comparative genomics of Botrytis spp.</title>
        <authorList>
            <person name="Valero-Jimenez C.A."/>
            <person name="Tapia P."/>
            <person name="Veloso J."/>
            <person name="Silva-Moreno E."/>
            <person name="Staats M."/>
            <person name="Valdes J.H."/>
            <person name="Van Kan J.A.L."/>
        </authorList>
    </citation>
    <scope>NUCLEOTIDE SEQUENCE [LARGE SCALE GENOMIC DNA]</scope>
    <source>
        <strain evidence="2 3">MUCL2830</strain>
    </source>
</reference>
<evidence type="ECO:0000313" key="2">
    <source>
        <dbReference type="EMBL" id="TEY36666.1"/>
    </source>
</evidence>
<feature type="region of interest" description="Disordered" evidence="1">
    <location>
        <begin position="1"/>
        <end position="98"/>
    </location>
</feature>
<sequence>MSNQYDRDRNAKDRQGYHKFDQINKDVRFDPQARHNDIASGKFPKQIDKDMTQARQEKHQQEQNRERTQQAGGSSSAGGKGKEVRRPYDPVRDAASRQ</sequence>
<accession>A0A4Y8CK89</accession>
<comment type="caution">
    <text evidence="2">The sequence shown here is derived from an EMBL/GenBank/DDBJ whole genome shotgun (WGS) entry which is preliminary data.</text>
</comment>